<comment type="pathway">
    <text evidence="2">Carbohydrate degradation; pentose phosphate pathway; D-ribulose 5-phosphate from D-glucose 6-phosphate (oxidative stage): step 2/3.</text>
</comment>
<dbReference type="FunFam" id="3.40.50.1360:FF:000005">
    <property type="entry name" value="6-phosphogluconolactonase"/>
    <property type="match status" value="1"/>
</dbReference>
<keyword evidence="6" id="KW-0812">Transmembrane</keyword>
<dbReference type="GO" id="GO:0017057">
    <property type="term" value="F:6-phosphogluconolactonase activity"/>
    <property type="evidence" value="ECO:0007669"/>
    <property type="project" value="UniProtKB-EC"/>
</dbReference>
<evidence type="ECO:0000256" key="4">
    <source>
        <dbReference type="ARBA" id="ARBA00022801"/>
    </source>
</evidence>
<evidence type="ECO:0000313" key="9">
    <source>
        <dbReference type="Proteomes" id="UP001604277"/>
    </source>
</evidence>
<gene>
    <name evidence="8" type="ORF">Fot_01108</name>
</gene>
<dbReference type="CDD" id="cd01400">
    <property type="entry name" value="6PGL"/>
    <property type="match status" value="1"/>
</dbReference>
<evidence type="ECO:0000313" key="8">
    <source>
        <dbReference type="EMBL" id="KAL2556369.1"/>
    </source>
</evidence>
<evidence type="ECO:0000259" key="7">
    <source>
        <dbReference type="Pfam" id="PF01182"/>
    </source>
</evidence>
<proteinExistence type="inferred from homology"/>
<name>A0ABD1X3B1_9LAMI</name>
<protein>
    <recommendedName>
        <fullName evidence="5">Probable 6-phosphogluconolactonase</fullName>
        <ecNumber evidence="5">3.1.1.31</ecNumber>
    </recommendedName>
</protein>
<evidence type="ECO:0000256" key="3">
    <source>
        <dbReference type="ARBA" id="ARBA00010662"/>
    </source>
</evidence>
<dbReference type="PANTHER" id="PTHR11054">
    <property type="entry name" value="6-PHOSPHOGLUCONOLACTONASE"/>
    <property type="match status" value="1"/>
</dbReference>
<keyword evidence="6" id="KW-1133">Transmembrane helix</keyword>
<feature type="transmembrane region" description="Helical" evidence="6">
    <location>
        <begin position="12"/>
        <end position="30"/>
    </location>
</feature>
<dbReference type="EC" id="3.1.1.31" evidence="5"/>
<evidence type="ECO:0000256" key="6">
    <source>
        <dbReference type="SAM" id="Phobius"/>
    </source>
</evidence>
<dbReference type="InterPro" id="IPR039104">
    <property type="entry name" value="6PGL"/>
</dbReference>
<keyword evidence="9" id="KW-1185">Reference proteome</keyword>
<feature type="domain" description="Glucosamine/galactosamine-6-phosphate isomerase" evidence="7">
    <location>
        <begin position="45"/>
        <end position="283"/>
    </location>
</feature>
<dbReference type="PANTHER" id="PTHR11054:SF9">
    <property type="entry name" value="6-PHOSPHOGLUCONOLACTONASE-RELATED"/>
    <property type="match status" value="1"/>
</dbReference>
<dbReference type="InterPro" id="IPR037171">
    <property type="entry name" value="NagB/RpiA_transferase-like"/>
</dbReference>
<evidence type="ECO:0000256" key="2">
    <source>
        <dbReference type="ARBA" id="ARBA00004961"/>
    </source>
</evidence>
<organism evidence="8 9">
    <name type="scientific">Forsythia ovata</name>
    <dbReference type="NCBI Taxonomy" id="205694"/>
    <lineage>
        <taxon>Eukaryota</taxon>
        <taxon>Viridiplantae</taxon>
        <taxon>Streptophyta</taxon>
        <taxon>Embryophyta</taxon>
        <taxon>Tracheophyta</taxon>
        <taxon>Spermatophyta</taxon>
        <taxon>Magnoliopsida</taxon>
        <taxon>eudicotyledons</taxon>
        <taxon>Gunneridae</taxon>
        <taxon>Pentapetalae</taxon>
        <taxon>asterids</taxon>
        <taxon>lamiids</taxon>
        <taxon>Lamiales</taxon>
        <taxon>Oleaceae</taxon>
        <taxon>Forsythieae</taxon>
        <taxon>Forsythia</taxon>
    </lineage>
</organism>
<dbReference type="Gene3D" id="3.40.50.1360">
    <property type="match status" value="1"/>
</dbReference>
<dbReference type="AlphaFoldDB" id="A0ABD1X3B1"/>
<dbReference type="InterPro" id="IPR006148">
    <property type="entry name" value="Glc/Gal-6P_isomerase"/>
</dbReference>
<keyword evidence="4" id="KW-0378">Hydrolase</keyword>
<dbReference type="Proteomes" id="UP001604277">
    <property type="component" value="Unassembled WGS sequence"/>
</dbReference>
<keyword evidence="6" id="KW-0472">Membrane</keyword>
<reference evidence="9" key="1">
    <citation type="submission" date="2024-07" db="EMBL/GenBank/DDBJ databases">
        <title>Two chromosome-level genome assemblies of Korean endemic species Abeliophyllum distichum and Forsythia ovata (Oleaceae).</title>
        <authorList>
            <person name="Jang H."/>
        </authorList>
    </citation>
    <scope>NUCLEOTIDE SEQUENCE [LARGE SCALE GENOMIC DNA]</scope>
</reference>
<comment type="catalytic activity">
    <reaction evidence="1 5">
        <text>6-phospho-D-glucono-1,5-lactone + H2O = 6-phospho-D-gluconate + H(+)</text>
        <dbReference type="Rhea" id="RHEA:12556"/>
        <dbReference type="ChEBI" id="CHEBI:15377"/>
        <dbReference type="ChEBI" id="CHEBI:15378"/>
        <dbReference type="ChEBI" id="CHEBI:57955"/>
        <dbReference type="ChEBI" id="CHEBI:58759"/>
        <dbReference type="EC" id="3.1.1.31"/>
    </reaction>
</comment>
<comment type="similarity">
    <text evidence="3 5">Belongs to the glucosamine/galactosamine-6-phosphate isomerase family. 6-phosphogluconolactonase subfamily.</text>
</comment>
<evidence type="ECO:0000256" key="5">
    <source>
        <dbReference type="RuleBase" id="RU365095"/>
    </source>
</evidence>
<accession>A0ABD1X3B1</accession>
<comment type="caution">
    <text evidence="8">The sequence shown here is derived from an EMBL/GenBank/DDBJ whole genome shotgun (WGS) entry which is preliminary data.</text>
</comment>
<dbReference type="NCBIfam" id="TIGR01198">
    <property type="entry name" value="pgl"/>
    <property type="match status" value="1"/>
</dbReference>
<sequence length="293" mass="31994">MAASFFFAFRRAIFTIAKLILPLGGLYMLMPSKSRAKTNILKFKSEDQVAAALAKYVADLSDKSIKEKGSFSVVLSGGSLIHTLRKLVEDPYKTDVEWSKWLIFWVDERVVPLDDPESNFKQATDGFISKASTNLLPVPPPPPNIYAINDKKSPKGAAEDYEARLKNLVQIKTIPVSKASGCPKFDLMLLGMGPDGHVASLFPSRPQRKEKKKWVTFITDSPKPPPSRITFTFPVINSASEIAMVVTGSEVADAVKVALGGGRGWGGTTLPCTEVSAEGELTWFLDKDAASKL</sequence>
<evidence type="ECO:0000256" key="1">
    <source>
        <dbReference type="ARBA" id="ARBA00000832"/>
    </source>
</evidence>
<dbReference type="EMBL" id="JBFOLJ010000001">
    <property type="protein sequence ID" value="KAL2556369.1"/>
    <property type="molecule type" value="Genomic_DNA"/>
</dbReference>
<dbReference type="Pfam" id="PF01182">
    <property type="entry name" value="Glucosamine_iso"/>
    <property type="match status" value="1"/>
</dbReference>
<dbReference type="SUPFAM" id="SSF100950">
    <property type="entry name" value="NagB/RpiA/CoA transferase-like"/>
    <property type="match status" value="1"/>
</dbReference>
<dbReference type="InterPro" id="IPR005900">
    <property type="entry name" value="6-phosphogluconolactonase_DevB"/>
</dbReference>